<evidence type="ECO:0000256" key="7">
    <source>
        <dbReference type="ARBA" id="ARBA00023212"/>
    </source>
</evidence>
<dbReference type="Pfam" id="PF25170">
    <property type="entry name" value="TPR_WDR35"/>
    <property type="match status" value="1"/>
</dbReference>
<dbReference type="PANTHER" id="PTHR12764:SF5">
    <property type="entry name" value="LD29485P"/>
    <property type="match status" value="1"/>
</dbReference>
<feature type="repeat" description="WD" evidence="9">
    <location>
        <begin position="62"/>
        <end position="93"/>
    </location>
</feature>
<dbReference type="PANTHER" id="PTHR12764">
    <property type="entry name" value="WD REPEAT DOMAIN-RELATED"/>
    <property type="match status" value="1"/>
</dbReference>
<dbReference type="Pfam" id="PF23390">
    <property type="entry name" value="Beta-prop_WDR35_2nd"/>
    <property type="match status" value="1"/>
</dbReference>
<evidence type="ECO:0000256" key="4">
    <source>
        <dbReference type="ARBA" id="ARBA00022737"/>
    </source>
</evidence>
<dbReference type="InterPro" id="IPR039857">
    <property type="entry name" value="Ift122/121"/>
</dbReference>
<dbReference type="PROSITE" id="PS50082">
    <property type="entry name" value="WD_REPEATS_2"/>
    <property type="match status" value="1"/>
</dbReference>
<dbReference type="OMA" id="VWAMCWA"/>
<evidence type="ECO:0000256" key="2">
    <source>
        <dbReference type="ARBA" id="ARBA00022490"/>
    </source>
</evidence>
<dbReference type="Pfam" id="PF23387">
    <property type="entry name" value="TPR_IFT80_172"/>
    <property type="match status" value="1"/>
</dbReference>
<feature type="domain" description="IFT121-like TPR repeats" evidence="14">
    <location>
        <begin position="975"/>
        <end position="1073"/>
    </location>
</feature>
<feature type="domain" description="IFT121-like zinc finger" evidence="10">
    <location>
        <begin position="1104"/>
        <end position="1146"/>
    </location>
</feature>
<feature type="domain" description="IFT121 second beta-propeller" evidence="12">
    <location>
        <begin position="336"/>
        <end position="630"/>
    </location>
</feature>
<dbReference type="InterPro" id="IPR015943">
    <property type="entry name" value="WD40/YVTN_repeat-like_dom_sf"/>
</dbReference>
<evidence type="ECO:0000259" key="10">
    <source>
        <dbReference type="Pfam" id="PF23145"/>
    </source>
</evidence>
<evidence type="ECO:0000259" key="11">
    <source>
        <dbReference type="Pfam" id="PF23387"/>
    </source>
</evidence>
<evidence type="ECO:0000256" key="3">
    <source>
        <dbReference type="ARBA" id="ARBA00022574"/>
    </source>
</evidence>
<dbReference type="Gene3D" id="1.25.40.470">
    <property type="match status" value="1"/>
</dbReference>
<dbReference type="InterPro" id="IPR056157">
    <property type="entry name" value="TPR_IFT80_172_dom"/>
</dbReference>
<reference evidence="15" key="1">
    <citation type="submission" date="2021-01" db="UniProtKB">
        <authorList>
            <consortium name="EnsemblMetazoa"/>
        </authorList>
    </citation>
    <scope>IDENTIFICATION</scope>
</reference>
<name>A0A7M7M9I8_VARDE</name>
<dbReference type="OrthoDB" id="10260567at2759"/>
<dbReference type="SMART" id="SM00320">
    <property type="entry name" value="WD40"/>
    <property type="match status" value="4"/>
</dbReference>
<sequence>MFIYLSKKIAIPNQVNLRCIAWNTEDGHIAVGGDDGLLKVLKLETPKEGLVATSSLFMNQTLEGHNGSVQLMAWNEKHQRLATADSSGLIIVWMLHKGTWFEEMVNNRNKSVVRGMAWSSDGQRICIIYDDGAIIVGSVDGNRLWGKELKGVSLQLAEWSADGKYLLFGLRSGEIHIYDQGGNFVSKMSIIQPTPNSNIVAIKWHKRGPSGERPSGGALEVDVPALAIASDEGHIQLLKKEVDLSPILIDCDMIITGSEWSPSGNMIAVIGRLLQTREPDKKNIIKLFSNQGQYLHTLVVPGTQITGCTWEGSGLRLAVSVDSFIYFVNVRPDYMWCYFSDCVLFTHSKPDRAEQCFTLWDIKNRQKHINFRRGVLAIASSKGHAAVATRHQAGVPDQFNIEVWDNIGALVDQVIIENEPIRMAVCGDVVAIASHCDLYVWRFRDVRQRAEGEPNKSQQTQQSQISKISGAEGDSKFALTNGQEEICCLAAEGEALVVALESGLVKRYTLPNVSLSHKYNLQVRPKMIALNCNNTMMSVIDMSGNLSLYGIESDSSKANQVDFHRKDVWDVRWAWDEPELFAYMEKTRLVIVHRLETEDATTCAGYLCAIEELRVKCVLLDEILAAPEQALSVRSHVVVEDTCLLKQFNELLEQATIADVVQFIEDNDSNSILWRKMAKFHMISGDLDAAEMALVRIRDWDGVLFCRRIAKLASREVREAEVLAYFDQFDEAEQMFIDNDRIDLAIEMHAIIGNWERVIELALTSNESNVALIENAYNNLGQMCIDNGEWEKAIHCFKKSHNKDGLATAHYMTEDFDELWKVTEGASDKKLLFRIGEMFESVGMCDEAVHCFVNSDAHTRAMEVCIELNEWKTAIELARDHGQVADVSGLLAKYARQFIEKDNILSAVELYRRAGRFREAARLLNELARSDRVGGSVLKKQIYVLAAMLADQGRTGRNRPGFEGATQSLTVVGEDNLWRYAQAYHFLALAQRQFYREKYEQALTTALHLKEYDDILDCNIVYQLIALTSVMSRAWGHCSRALTYLETSEGFSASEREQLEQVSLCLFSKNVPKKNKVENAVCLGCGITLPDGSTLCPTCGVRYPLCVASGAVITDTERAWRCGQCRHSAIRGEVLSFTNCPLCHFPKQNGSTCTEGES</sequence>
<dbReference type="PROSITE" id="PS50294">
    <property type="entry name" value="WD_REPEATS_REGION"/>
    <property type="match status" value="1"/>
</dbReference>
<proteinExistence type="predicted"/>
<dbReference type="SUPFAM" id="SSF48452">
    <property type="entry name" value="TPR-like"/>
    <property type="match status" value="1"/>
</dbReference>
<evidence type="ECO:0000313" key="16">
    <source>
        <dbReference type="Proteomes" id="UP000594260"/>
    </source>
</evidence>
<dbReference type="GO" id="GO:0030991">
    <property type="term" value="C:intraciliary transport particle A"/>
    <property type="evidence" value="ECO:0007669"/>
    <property type="project" value="TreeGrafter"/>
</dbReference>
<dbReference type="FunCoup" id="A0A7M7M9I8">
    <property type="interactions" value="39"/>
</dbReference>
<evidence type="ECO:0000256" key="5">
    <source>
        <dbReference type="ARBA" id="ARBA00022794"/>
    </source>
</evidence>
<dbReference type="RefSeq" id="XP_022645895.1">
    <property type="nucleotide sequence ID" value="XM_022790160.1"/>
</dbReference>
<dbReference type="InParanoid" id="A0A7M7M9I8"/>
<dbReference type="SUPFAM" id="SSF50978">
    <property type="entry name" value="WD40 repeat-like"/>
    <property type="match status" value="2"/>
</dbReference>
<evidence type="ECO:0000256" key="6">
    <source>
        <dbReference type="ARBA" id="ARBA00023069"/>
    </source>
</evidence>
<keyword evidence="5" id="KW-0970">Cilium biogenesis/degradation</keyword>
<dbReference type="InterPro" id="IPR056158">
    <property type="entry name" value="Beta-prop_IFT121_2nd"/>
</dbReference>
<feature type="domain" description="IFT121/TULP4 N-terminal" evidence="13">
    <location>
        <begin position="1"/>
        <end position="331"/>
    </location>
</feature>
<feature type="domain" description="IFT80/172/WDR35 TPR" evidence="11">
    <location>
        <begin position="673"/>
        <end position="766"/>
    </location>
</feature>
<dbReference type="Pfam" id="PF25768">
    <property type="entry name" value="TPR_IFT121"/>
    <property type="match status" value="1"/>
</dbReference>
<dbReference type="InterPro" id="IPR001680">
    <property type="entry name" value="WD40_rpt"/>
</dbReference>
<accession>A0A7M7M9I8</accession>
<dbReference type="CTD" id="38219"/>
<evidence type="ECO:0000256" key="1">
    <source>
        <dbReference type="ARBA" id="ARBA00004120"/>
    </source>
</evidence>
<dbReference type="InterPro" id="IPR017233">
    <property type="entry name" value="WDR35"/>
</dbReference>
<dbReference type="AlphaFoldDB" id="A0A7M7M9I8"/>
<evidence type="ECO:0000259" key="12">
    <source>
        <dbReference type="Pfam" id="PF23390"/>
    </source>
</evidence>
<dbReference type="InterPro" id="IPR056170">
    <property type="entry name" value="Znf_IFT121-like"/>
</dbReference>
<dbReference type="InterPro" id="IPR057361">
    <property type="entry name" value="TPR_WDR35"/>
</dbReference>
<evidence type="ECO:0000256" key="9">
    <source>
        <dbReference type="PROSITE-ProRule" id="PRU00221"/>
    </source>
</evidence>
<keyword evidence="2" id="KW-0963">Cytoplasm</keyword>
<keyword evidence="3 9" id="KW-0853">WD repeat</keyword>
<dbReference type="Gene3D" id="2.130.10.10">
    <property type="entry name" value="YVTN repeat-like/Quinoprotein amine dehydrogenase"/>
    <property type="match status" value="2"/>
</dbReference>
<dbReference type="GeneID" id="111243890"/>
<keyword evidence="7" id="KW-0206">Cytoskeleton</keyword>
<keyword evidence="8" id="KW-0966">Cell projection</keyword>
<dbReference type="GO" id="GO:0097730">
    <property type="term" value="C:non-motile cilium"/>
    <property type="evidence" value="ECO:0007669"/>
    <property type="project" value="TreeGrafter"/>
</dbReference>
<keyword evidence="16" id="KW-1185">Reference proteome</keyword>
<keyword evidence="6" id="KW-0969">Cilium</keyword>
<evidence type="ECO:0000259" key="14">
    <source>
        <dbReference type="Pfam" id="PF25768"/>
    </source>
</evidence>
<dbReference type="GO" id="GO:0035721">
    <property type="term" value="P:intraciliary retrograde transport"/>
    <property type="evidence" value="ECO:0007669"/>
    <property type="project" value="TreeGrafter"/>
</dbReference>
<dbReference type="GO" id="GO:0061512">
    <property type="term" value="P:protein localization to cilium"/>
    <property type="evidence" value="ECO:0007669"/>
    <property type="project" value="TreeGrafter"/>
</dbReference>
<dbReference type="GO" id="GO:1905515">
    <property type="term" value="P:non-motile cilium assembly"/>
    <property type="evidence" value="ECO:0007669"/>
    <property type="project" value="TreeGrafter"/>
</dbReference>
<organism evidence="15 16">
    <name type="scientific">Varroa destructor</name>
    <name type="common">Honeybee mite</name>
    <dbReference type="NCBI Taxonomy" id="109461"/>
    <lineage>
        <taxon>Eukaryota</taxon>
        <taxon>Metazoa</taxon>
        <taxon>Ecdysozoa</taxon>
        <taxon>Arthropoda</taxon>
        <taxon>Chelicerata</taxon>
        <taxon>Arachnida</taxon>
        <taxon>Acari</taxon>
        <taxon>Parasitiformes</taxon>
        <taxon>Mesostigmata</taxon>
        <taxon>Gamasina</taxon>
        <taxon>Dermanyssoidea</taxon>
        <taxon>Varroidae</taxon>
        <taxon>Varroa</taxon>
    </lineage>
</organism>
<evidence type="ECO:0000256" key="8">
    <source>
        <dbReference type="ARBA" id="ARBA00023273"/>
    </source>
</evidence>
<dbReference type="EnsemblMetazoa" id="XM_022790160">
    <property type="protein sequence ID" value="XP_022645895"/>
    <property type="gene ID" value="LOC111243890"/>
</dbReference>
<dbReference type="InterPro" id="IPR011990">
    <property type="entry name" value="TPR-like_helical_dom_sf"/>
</dbReference>
<dbReference type="InterPro" id="IPR056159">
    <property type="entry name" value="Beta-prop_IFT121_TULP_N"/>
</dbReference>
<dbReference type="PIRSF" id="PIRSF037536">
    <property type="entry name" value="WD_repeat_p35"/>
    <property type="match status" value="1"/>
</dbReference>
<dbReference type="InterPro" id="IPR057979">
    <property type="entry name" value="TPR_IFT121"/>
</dbReference>
<dbReference type="Proteomes" id="UP000594260">
    <property type="component" value="Unplaced"/>
</dbReference>
<dbReference type="InterPro" id="IPR036322">
    <property type="entry name" value="WD40_repeat_dom_sf"/>
</dbReference>
<evidence type="ECO:0000259" key="13">
    <source>
        <dbReference type="Pfam" id="PF24797"/>
    </source>
</evidence>
<evidence type="ECO:0008006" key="17">
    <source>
        <dbReference type="Google" id="ProtNLM"/>
    </source>
</evidence>
<dbReference type="Pfam" id="PF24797">
    <property type="entry name" value="Beta-prop_WDR35_TULP_N"/>
    <property type="match status" value="1"/>
</dbReference>
<evidence type="ECO:0000313" key="15">
    <source>
        <dbReference type="EnsemblMetazoa" id="XP_022645895"/>
    </source>
</evidence>
<comment type="subcellular location">
    <subcellularLocation>
        <location evidence="1">Cytoplasm</location>
        <location evidence="1">Cytoskeleton</location>
        <location evidence="1">Cilium basal body</location>
    </subcellularLocation>
</comment>
<protein>
    <recommendedName>
        <fullName evidence="17">WD repeat-containing protein 55 homolog</fullName>
    </recommendedName>
</protein>
<keyword evidence="4" id="KW-0677">Repeat</keyword>
<dbReference type="Pfam" id="PF23145">
    <property type="entry name" value="Zf_2nd_IFT121"/>
    <property type="match status" value="1"/>
</dbReference>
<dbReference type="KEGG" id="vde:111243890"/>